<dbReference type="AlphaFoldDB" id="A0A177E5E3"/>
<evidence type="ECO:0000256" key="5">
    <source>
        <dbReference type="SAM" id="Coils"/>
    </source>
</evidence>
<gene>
    <name evidence="9" type="ORF">TH606_08230</name>
</gene>
<keyword evidence="4 6" id="KW-0472">Membrane</keyword>
<feature type="transmembrane region" description="Helical" evidence="6">
    <location>
        <begin position="9"/>
        <end position="29"/>
    </location>
</feature>
<evidence type="ECO:0008006" key="11">
    <source>
        <dbReference type="Google" id="ProtNLM"/>
    </source>
</evidence>
<dbReference type="RefSeq" id="WP_068542802.1">
    <property type="nucleotide sequence ID" value="NZ_LSFI01000037.1"/>
</dbReference>
<dbReference type="Gene3D" id="2.40.30.170">
    <property type="match status" value="1"/>
</dbReference>
<organism evidence="9 10">
    <name type="scientific">Thermodesulfatator autotrophicus</name>
    <dbReference type="NCBI Taxonomy" id="1795632"/>
    <lineage>
        <taxon>Bacteria</taxon>
        <taxon>Pseudomonadati</taxon>
        <taxon>Thermodesulfobacteriota</taxon>
        <taxon>Thermodesulfobacteria</taxon>
        <taxon>Thermodesulfobacteriales</taxon>
        <taxon>Thermodesulfatatoraceae</taxon>
        <taxon>Thermodesulfatator</taxon>
    </lineage>
</organism>
<dbReference type="GO" id="GO:0055085">
    <property type="term" value="P:transmembrane transport"/>
    <property type="evidence" value="ECO:0007669"/>
    <property type="project" value="InterPro"/>
</dbReference>
<evidence type="ECO:0000259" key="8">
    <source>
        <dbReference type="Pfam" id="PF25954"/>
    </source>
</evidence>
<keyword evidence="10" id="KW-1185">Reference proteome</keyword>
<keyword evidence="5" id="KW-0175">Coiled coil</keyword>
<accession>A0A177E5E3</accession>
<dbReference type="SUPFAM" id="SSF111369">
    <property type="entry name" value="HlyD-like secretion proteins"/>
    <property type="match status" value="2"/>
</dbReference>
<proteinExistence type="predicted"/>
<evidence type="ECO:0000313" key="10">
    <source>
        <dbReference type="Proteomes" id="UP000076964"/>
    </source>
</evidence>
<dbReference type="EMBL" id="LSFI01000037">
    <property type="protein sequence ID" value="OAG27187.1"/>
    <property type="molecule type" value="Genomic_DNA"/>
</dbReference>
<protein>
    <recommendedName>
        <fullName evidence="11">Membrane fusion protein biotin-lipoyl like domain-containing protein</fullName>
    </recommendedName>
</protein>
<keyword evidence="3 6" id="KW-1133">Transmembrane helix</keyword>
<dbReference type="Gene3D" id="2.40.50.100">
    <property type="match status" value="1"/>
</dbReference>
<dbReference type="OrthoDB" id="9811754at2"/>
<feature type="domain" description="CusB-like beta-barrel" evidence="8">
    <location>
        <begin position="292"/>
        <end position="329"/>
    </location>
</feature>
<evidence type="ECO:0000256" key="4">
    <source>
        <dbReference type="ARBA" id="ARBA00023136"/>
    </source>
</evidence>
<keyword evidence="2 6" id="KW-0812">Transmembrane</keyword>
<comment type="caution">
    <text evidence="9">The sequence shown here is derived from an EMBL/GenBank/DDBJ whole genome shotgun (WGS) entry which is preliminary data.</text>
</comment>
<evidence type="ECO:0000259" key="7">
    <source>
        <dbReference type="Pfam" id="PF25917"/>
    </source>
</evidence>
<dbReference type="PANTHER" id="PTHR30386:SF26">
    <property type="entry name" value="TRANSPORT PROTEIN COMB"/>
    <property type="match status" value="1"/>
</dbReference>
<dbReference type="PRINTS" id="PR01490">
    <property type="entry name" value="RTXTOXIND"/>
</dbReference>
<feature type="coiled-coil region" evidence="5">
    <location>
        <begin position="89"/>
        <end position="238"/>
    </location>
</feature>
<dbReference type="GO" id="GO:0016020">
    <property type="term" value="C:membrane"/>
    <property type="evidence" value="ECO:0007669"/>
    <property type="project" value="UniProtKB-SubCell"/>
</dbReference>
<dbReference type="Proteomes" id="UP000076964">
    <property type="component" value="Unassembled WGS sequence"/>
</dbReference>
<dbReference type="PANTHER" id="PTHR30386">
    <property type="entry name" value="MEMBRANE FUSION SUBUNIT OF EMRAB-TOLC MULTIDRUG EFFLUX PUMP"/>
    <property type="match status" value="1"/>
</dbReference>
<evidence type="ECO:0000256" key="1">
    <source>
        <dbReference type="ARBA" id="ARBA00004167"/>
    </source>
</evidence>
<evidence type="ECO:0000313" key="9">
    <source>
        <dbReference type="EMBL" id="OAG27187.1"/>
    </source>
</evidence>
<evidence type="ECO:0000256" key="3">
    <source>
        <dbReference type="ARBA" id="ARBA00022989"/>
    </source>
</evidence>
<dbReference type="InterPro" id="IPR058792">
    <property type="entry name" value="Beta-barrel_RND_2"/>
</dbReference>
<feature type="domain" description="Multidrug resistance protein MdtA-like barrel-sandwich hybrid" evidence="7">
    <location>
        <begin position="54"/>
        <end position="280"/>
    </location>
</feature>
<comment type="subcellular location">
    <subcellularLocation>
        <location evidence="1">Membrane</location>
        <topology evidence="1">Single-pass membrane protein</topology>
    </subcellularLocation>
</comment>
<reference evidence="9 10" key="1">
    <citation type="submission" date="2016-02" db="EMBL/GenBank/DDBJ databases">
        <title>Draft genome sequence of Thermodesulfatator sp. S606.</title>
        <authorList>
            <person name="Lai Q."/>
            <person name="Cao J."/>
            <person name="Dupont S."/>
            <person name="Shao Z."/>
            <person name="Jebbar M."/>
            <person name="Alain K."/>
        </authorList>
    </citation>
    <scope>NUCLEOTIDE SEQUENCE [LARGE SCALE GENOMIC DNA]</scope>
    <source>
        <strain evidence="9 10">S606</strain>
    </source>
</reference>
<dbReference type="STRING" id="1795632.TH606_08230"/>
<dbReference type="Pfam" id="PF25954">
    <property type="entry name" value="Beta-barrel_RND_2"/>
    <property type="match status" value="1"/>
</dbReference>
<evidence type="ECO:0000256" key="2">
    <source>
        <dbReference type="ARBA" id="ARBA00022692"/>
    </source>
</evidence>
<name>A0A177E5E3_9BACT</name>
<sequence length="378" mass="42231">MNLSTRKNLSYVVLIVLLIGLLIWLALFLHHRMRYAVTNAVFVETEKLVYASFSQVAGKIVKVTKKEGEPVKKGEVLALLDPSPYEKVFQRLVAEKRAALKEKDALEIAITRLKRELKIKETQVKQKLYQLKEERKAVLAQAEALNSQIAQLRRDQKRFSTLVAKNLAPKRKLEEIETSLKQLEHQQKALTFKAEALKYGLVAAEKELALLQNQKRLIKEQKERLIALSNKIKGLSASVAAAQLNLEYTKLVSPIDGLVAKRFHVAGDVVGPGQPVYALVDPKDLYILVLLEETKLKGVEVGSPAKIKIDAFPDEEFEGEVAEILPATAAKFALVPRDVSAGEFTKVAQRVPIKIRITKGPVEILRVGLGGEVEIKRK</sequence>
<dbReference type="Gene3D" id="1.10.287.470">
    <property type="entry name" value="Helix hairpin bin"/>
    <property type="match status" value="1"/>
</dbReference>
<dbReference type="Pfam" id="PF25917">
    <property type="entry name" value="BSH_RND"/>
    <property type="match status" value="1"/>
</dbReference>
<evidence type="ECO:0000256" key="6">
    <source>
        <dbReference type="SAM" id="Phobius"/>
    </source>
</evidence>
<dbReference type="InterPro" id="IPR050739">
    <property type="entry name" value="MFP"/>
</dbReference>
<dbReference type="InterPro" id="IPR058625">
    <property type="entry name" value="MdtA-like_BSH"/>
</dbReference>